<evidence type="ECO:0000256" key="1">
    <source>
        <dbReference type="SAM" id="MobiDB-lite"/>
    </source>
</evidence>
<dbReference type="InterPro" id="IPR033231">
    <property type="entry name" value="SECTM1"/>
</dbReference>
<sequence length="388" mass="41691">MCEEGFLLDPTEPWAPLSQKSTPASCQVPSSRVRNVVEISGQRAGGAAQWIPRPGHPQDALSLTLWRGRRSWSTARAQGASQGPVRRTRDPEACTPLPPAMLTLASLLPVPRMLWALLLLAASGSAESTEWDSPSCTEGVVSVSRGESAVMACNISNPFSHINITLCTYRGESRQLVFSEPAPGDFSRDGWRLWVQGGQAQLVIEKAQDAQAGQYRWILTGNQRNSEITTLNVSEPQDTFFTPSYGPETLLRELRPDPEGTGQAVVLILVMVALVALVALVFPLACMLGLAQKAWCPEALQAPAGGATRLGTADRKSLDSPVKGSPALCPQQRVWPGSWGSPSFPYCWCLPATWLPKRCGSPPATRSRWRGAPSTSPAPPLGLCSAST</sequence>
<dbReference type="PANTHER" id="PTHR15123">
    <property type="entry name" value="SECRETED AND TRANSMEMBRANE PROTEIN 1"/>
    <property type="match status" value="1"/>
</dbReference>
<keyword evidence="2" id="KW-0812">Transmembrane</keyword>
<feature type="region of interest" description="Disordered" evidence="1">
    <location>
        <begin position="1"/>
        <end position="26"/>
    </location>
</feature>
<dbReference type="GO" id="GO:0005125">
    <property type="term" value="F:cytokine activity"/>
    <property type="evidence" value="ECO:0007669"/>
    <property type="project" value="InterPro"/>
</dbReference>
<feature type="region of interest" description="Disordered" evidence="1">
    <location>
        <begin position="74"/>
        <end position="93"/>
    </location>
</feature>
<dbReference type="GeneID" id="106730787"/>
<name>A0A8B8UKS2_CAMFR</name>
<evidence type="ECO:0000313" key="4">
    <source>
        <dbReference type="RefSeq" id="XP_032355002.1"/>
    </source>
</evidence>
<gene>
    <name evidence="4" type="primary">CD7</name>
</gene>
<feature type="region of interest" description="Disordered" evidence="1">
    <location>
        <begin position="365"/>
        <end position="388"/>
    </location>
</feature>
<keyword evidence="2" id="KW-0472">Membrane</keyword>
<dbReference type="InterPro" id="IPR013783">
    <property type="entry name" value="Ig-like_fold"/>
</dbReference>
<accession>A0A8B8UKS2</accession>
<dbReference type="GO" id="GO:0006955">
    <property type="term" value="P:immune response"/>
    <property type="evidence" value="ECO:0007669"/>
    <property type="project" value="InterPro"/>
</dbReference>
<dbReference type="Proteomes" id="UP000694856">
    <property type="component" value="Chromosome 16"/>
</dbReference>
<evidence type="ECO:0000256" key="2">
    <source>
        <dbReference type="SAM" id="Phobius"/>
    </source>
</evidence>
<dbReference type="CTD" id="924"/>
<evidence type="ECO:0000313" key="3">
    <source>
        <dbReference type="Proteomes" id="UP000694856"/>
    </source>
</evidence>
<keyword evidence="3" id="KW-1185">Reference proteome</keyword>
<dbReference type="AlphaFoldDB" id="A0A8B8UKS2"/>
<keyword evidence="2" id="KW-1133">Transmembrane helix</keyword>
<organism evidence="3 4">
    <name type="scientific">Camelus ferus</name>
    <name type="common">Wild bactrian camel</name>
    <name type="synonym">Camelus bactrianus ferus</name>
    <dbReference type="NCBI Taxonomy" id="419612"/>
    <lineage>
        <taxon>Eukaryota</taxon>
        <taxon>Metazoa</taxon>
        <taxon>Chordata</taxon>
        <taxon>Craniata</taxon>
        <taxon>Vertebrata</taxon>
        <taxon>Euteleostomi</taxon>
        <taxon>Mammalia</taxon>
        <taxon>Eutheria</taxon>
        <taxon>Laurasiatheria</taxon>
        <taxon>Artiodactyla</taxon>
        <taxon>Tylopoda</taxon>
        <taxon>Camelidae</taxon>
        <taxon>Camelus</taxon>
    </lineage>
</organism>
<proteinExistence type="predicted"/>
<protein>
    <submittedName>
        <fullName evidence="4">T-cell antigen CD7 isoform X1</fullName>
    </submittedName>
</protein>
<feature type="transmembrane region" description="Helical" evidence="2">
    <location>
        <begin position="264"/>
        <end position="291"/>
    </location>
</feature>
<dbReference type="GO" id="GO:0016020">
    <property type="term" value="C:membrane"/>
    <property type="evidence" value="ECO:0007669"/>
    <property type="project" value="TreeGrafter"/>
</dbReference>
<dbReference type="PANTHER" id="PTHR15123:SF5">
    <property type="entry name" value="SECRETED AND TRANSMEMBRANE PROTEIN 1"/>
    <property type="match status" value="1"/>
</dbReference>
<dbReference type="RefSeq" id="XP_032355002.1">
    <property type="nucleotide sequence ID" value="XM_032499111.1"/>
</dbReference>
<reference evidence="4" key="1">
    <citation type="submission" date="2025-08" db="UniProtKB">
        <authorList>
            <consortium name="RefSeq"/>
        </authorList>
    </citation>
    <scope>IDENTIFICATION</scope>
    <source>
        <tissue evidence="4">Ear skin</tissue>
    </source>
</reference>
<dbReference type="Gene3D" id="2.60.40.10">
    <property type="entry name" value="Immunoglobulins"/>
    <property type="match status" value="1"/>
</dbReference>